<feature type="compositionally biased region" description="Basic and acidic residues" evidence="1">
    <location>
        <begin position="176"/>
        <end position="198"/>
    </location>
</feature>
<dbReference type="EMBL" id="JACHDR010000002">
    <property type="protein sequence ID" value="MBB5513991.1"/>
    <property type="molecule type" value="Genomic_DNA"/>
</dbReference>
<dbReference type="Proteomes" id="UP000580797">
    <property type="component" value="Unassembled WGS sequence"/>
</dbReference>
<comment type="caution">
    <text evidence="2">The sequence shown here is derived from an EMBL/GenBank/DDBJ whole genome shotgun (WGS) entry which is preliminary data.</text>
</comment>
<sequence>MEAHEESEVAESLGRVLRVATGGQMQLMEMNQRRRQMTEAERQREDQQNARRDQVLAAALQQTVFTREYWRTAGSESIADNFTVLAQLRGQHPQAETAYGHMKDVLRTDFGINVEDANRDHPDALSKQHHELRDALDDHFAKKYLDAEADQTLAAGTGRNEPEVVAEAGELREVADEAKESEEAHLDKAAEHEAEAGQDRVNAAAQESGAALTAEPYSRATVQALAQVRETAGAEAAASRETQSKNFPQSPDTQISTGTTRKPARRTGNQHTPGRRRESGRTR</sequence>
<feature type="region of interest" description="Disordered" evidence="1">
    <location>
        <begin position="31"/>
        <end position="50"/>
    </location>
</feature>
<dbReference type="AlphaFoldDB" id="A0A7W8TYS5"/>
<protein>
    <submittedName>
        <fullName evidence="2">Uncharacterized protein</fullName>
    </submittedName>
</protein>
<name>A0A7W8TYS5_9MICC</name>
<feature type="compositionally biased region" description="Polar residues" evidence="1">
    <location>
        <begin position="240"/>
        <end position="260"/>
    </location>
</feature>
<organism evidence="2 3">
    <name type="scientific">Neomicrococcus aestuarii</name>
    <dbReference type="NCBI Taxonomy" id="556325"/>
    <lineage>
        <taxon>Bacteria</taxon>
        <taxon>Bacillati</taxon>
        <taxon>Actinomycetota</taxon>
        <taxon>Actinomycetes</taxon>
        <taxon>Micrococcales</taxon>
        <taxon>Micrococcaceae</taxon>
        <taxon>Neomicrococcus</taxon>
    </lineage>
</organism>
<reference evidence="2 3" key="1">
    <citation type="submission" date="2020-08" db="EMBL/GenBank/DDBJ databases">
        <title>Sequencing the genomes of 1000 actinobacteria strains.</title>
        <authorList>
            <person name="Klenk H.-P."/>
        </authorList>
    </citation>
    <scope>NUCLEOTIDE SEQUENCE [LARGE SCALE GENOMIC DNA]</scope>
    <source>
        <strain evidence="2 3">DSM 105783</strain>
    </source>
</reference>
<feature type="region of interest" description="Disordered" evidence="1">
    <location>
        <begin position="176"/>
        <end position="212"/>
    </location>
</feature>
<proteinExistence type="predicted"/>
<feature type="compositionally biased region" description="Basic and acidic residues" evidence="1">
    <location>
        <begin position="36"/>
        <end position="50"/>
    </location>
</feature>
<dbReference type="RefSeq" id="WP_183666983.1">
    <property type="nucleotide sequence ID" value="NZ_BAAARH010000011.1"/>
</dbReference>
<feature type="region of interest" description="Disordered" evidence="1">
    <location>
        <begin position="228"/>
        <end position="283"/>
    </location>
</feature>
<accession>A0A7W8TYS5</accession>
<evidence type="ECO:0000256" key="1">
    <source>
        <dbReference type="SAM" id="MobiDB-lite"/>
    </source>
</evidence>
<evidence type="ECO:0000313" key="2">
    <source>
        <dbReference type="EMBL" id="MBB5513991.1"/>
    </source>
</evidence>
<gene>
    <name evidence="2" type="ORF">HD598_002738</name>
</gene>
<evidence type="ECO:0000313" key="3">
    <source>
        <dbReference type="Proteomes" id="UP000580797"/>
    </source>
</evidence>